<dbReference type="KEGG" id="pgin:FRZ67_19100"/>
<dbReference type="EMBL" id="CP042435">
    <property type="protein sequence ID" value="QEC69311.1"/>
    <property type="molecule type" value="Genomic_DNA"/>
</dbReference>
<reference evidence="2 3" key="1">
    <citation type="journal article" date="2016" name="Int. J. Syst. Evol. Microbiol.">
        <title>Panacibacter ginsenosidivorans gen. nov., sp. nov., with ginsenoside converting activity isolated from soil of a ginseng field.</title>
        <authorList>
            <person name="Siddiqi M.Z."/>
            <person name="Muhammad Shafi S."/>
            <person name="Choi K.D."/>
            <person name="Im W.T."/>
        </authorList>
    </citation>
    <scope>NUCLEOTIDE SEQUENCE [LARGE SCALE GENOMIC DNA]</scope>
    <source>
        <strain evidence="2 3">Gsoil1550</strain>
    </source>
</reference>
<organism evidence="2 3">
    <name type="scientific">Panacibacter ginsenosidivorans</name>
    <dbReference type="NCBI Taxonomy" id="1813871"/>
    <lineage>
        <taxon>Bacteria</taxon>
        <taxon>Pseudomonadati</taxon>
        <taxon>Bacteroidota</taxon>
        <taxon>Chitinophagia</taxon>
        <taxon>Chitinophagales</taxon>
        <taxon>Chitinophagaceae</taxon>
        <taxon>Panacibacter</taxon>
    </lineage>
</organism>
<keyword evidence="1" id="KW-0812">Transmembrane</keyword>
<keyword evidence="1" id="KW-1133">Transmembrane helix</keyword>
<sequence length="352" mass="39650">MPLKQRLLISLYLMLLATAIISVLSYYSLKTGATDNNFNRNYSFEKAALINAAAMPASVRSIAGMSSSNIYLETDSVNKLYFVDSTMKSLKAVMIPVVNNDSIQSLFKVIVDSPFVTIAAGNVPAVMESRLYGSTLLFHRFPTHTFTRIAVIGHNSYLLRMFDKNGTKWDQIFVQGNTITGHVNKEIKLSQQSGDAGFASDGLLHYDAFSGLVLYNYFYEDKLLCFDTLLRLKYKANTIDRITTGGTKSGALFKGDNKMITNINPTKDLHYQSCTNNGRIFINSRVKADNETAAAFRSNAVIDVYDIITGKYLSSFYIPFYKGKYLRDFRVKDKIIFVLYDGFLARYRLPML</sequence>
<accession>A0A5B8VE85</accession>
<evidence type="ECO:0000313" key="3">
    <source>
        <dbReference type="Proteomes" id="UP000321533"/>
    </source>
</evidence>
<gene>
    <name evidence="2" type="ORF">FRZ67_19100</name>
</gene>
<keyword evidence="1" id="KW-0472">Membrane</keyword>
<feature type="transmembrane region" description="Helical" evidence="1">
    <location>
        <begin position="7"/>
        <end position="29"/>
    </location>
</feature>
<protein>
    <submittedName>
        <fullName evidence="2">Uncharacterized protein</fullName>
    </submittedName>
</protein>
<name>A0A5B8VE85_9BACT</name>
<evidence type="ECO:0000256" key="1">
    <source>
        <dbReference type="SAM" id="Phobius"/>
    </source>
</evidence>
<dbReference type="OrthoDB" id="673785at2"/>
<keyword evidence="3" id="KW-1185">Reference proteome</keyword>
<evidence type="ECO:0000313" key="2">
    <source>
        <dbReference type="EMBL" id="QEC69311.1"/>
    </source>
</evidence>
<proteinExistence type="predicted"/>
<dbReference type="RefSeq" id="WP_147192188.1">
    <property type="nucleotide sequence ID" value="NZ_CP042435.1"/>
</dbReference>
<dbReference type="Proteomes" id="UP000321533">
    <property type="component" value="Chromosome"/>
</dbReference>
<dbReference type="AlphaFoldDB" id="A0A5B8VE85"/>